<accession>A0ABR2F7X0</accession>
<dbReference type="Proteomes" id="UP001472677">
    <property type="component" value="Unassembled WGS sequence"/>
</dbReference>
<evidence type="ECO:0000313" key="1">
    <source>
        <dbReference type="EMBL" id="KAK8574431.1"/>
    </source>
</evidence>
<sequence>MACLAFSLNHRLSLLRALDLIDLGGIRVYRRSSGCLIILLWEILNIVVTSTTRITEPSSLLRLELLDSLKSRSHQFPLHIYRIQPHILNGLVVLLELQKPIPTVIEILLIDVLLVEPLNKELPSDLLGRSS</sequence>
<gene>
    <name evidence="1" type="ORF">V6N12_062125</name>
</gene>
<evidence type="ECO:0000313" key="2">
    <source>
        <dbReference type="Proteomes" id="UP001472677"/>
    </source>
</evidence>
<reference evidence="1 2" key="1">
    <citation type="journal article" date="2024" name="G3 (Bethesda)">
        <title>Genome assembly of Hibiscus sabdariffa L. provides insights into metabolisms of medicinal natural products.</title>
        <authorList>
            <person name="Kim T."/>
        </authorList>
    </citation>
    <scope>NUCLEOTIDE SEQUENCE [LARGE SCALE GENOMIC DNA]</scope>
    <source>
        <strain evidence="1">TK-2024</strain>
        <tissue evidence="1">Old leaves</tissue>
    </source>
</reference>
<proteinExistence type="predicted"/>
<protein>
    <submittedName>
        <fullName evidence="1">Uncharacterized protein</fullName>
    </submittedName>
</protein>
<comment type="caution">
    <text evidence="1">The sequence shown here is derived from an EMBL/GenBank/DDBJ whole genome shotgun (WGS) entry which is preliminary data.</text>
</comment>
<organism evidence="1 2">
    <name type="scientific">Hibiscus sabdariffa</name>
    <name type="common">roselle</name>
    <dbReference type="NCBI Taxonomy" id="183260"/>
    <lineage>
        <taxon>Eukaryota</taxon>
        <taxon>Viridiplantae</taxon>
        <taxon>Streptophyta</taxon>
        <taxon>Embryophyta</taxon>
        <taxon>Tracheophyta</taxon>
        <taxon>Spermatophyta</taxon>
        <taxon>Magnoliopsida</taxon>
        <taxon>eudicotyledons</taxon>
        <taxon>Gunneridae</taxon>
        <taxon>Pentapetalae</taxon>
        <taxon>rosids</taxon>
        <taxon>malvids</taxon>
        <taxon>Malvales</taxon>
        <taxon>Malvaceae</taxon>
        <taxon>Malvoideae</taxon>
        <taxon>Hibiscus</taxon>
    </lineage>
</organism>
<dbReference type="EMBL" id="JBBPBM010000007">
    <property type="protein sequence ID" value="KAK8574431.1"/>
    <property type="molecule type" value="Genomic_DNA"/>
</dbReference>
<name>A0ABR2F7X0_9ROSI</name>
<keyword evidence="2" id="KW-1185">Reference proteome</keyword>